<feature type="transmembrane region" description="Helical" evidence="1">
    <location>
        <begin position="138"/>
        <end position="156"/>
    </location>
</feature>
<keyword evidence="3" id="KW-1185">Reference proteome</keyword>
<accession>A0ABT8INF4</accession>
<feature type="transmembrane region" description="Helical" evidence="1">
    <location>
        <begin position="77"/>
        <end position="98"/>
    </location>
</feature>
<keyword evidence="1" id="KW-0472">Membrane</keyword>
<organism evidence="2 3">
    <name type="scientific">Polycladomyces subterraneus</name>
    <dbReference type="NCBI Taxonomy" id="1016997"/>
    <lineage>
        <taxon>Bacteria</taxon>
        <taxon>Bacillati</taxon>
        <taxon>Bacillota</taxon>
        <taxon>Bacilli</taxon>
        <taxon>Bacillales</taxon>
        <taxon>Thermoactinomycetaceae</taxon>
        <taxon>Polycladomyces</taxon>
    </lineage>
</organism>
<sequence length="174" mass="20575">MEQSSARWWTAALIMQMLIVLYWEVTESVDLFPFNDVRRNHWRDSVSASLANDVPRLLILAVFWFARNQWQRKWYRFFLFSAGVYYLVFLGLQIRVWYPRYLWGATPEEAKAYAEKFVQTIKLLPTYGNHLPPDLQHHVLQLMTVAIIVVMFVLAGKLGRTESIVREQTHRIVG</sequence>
<evidence type="ECO:0000313" key="3">
    <source>
        <dbReference type="Proteomes" id="UP001174196"/>
    </source>
</evidence>
<protein>
    <submittedName>
        <fullName evidence="2">Uncharacterized protein</fullName>
    </submittedName>
</protein>
<name>A0ABT8INF4_9BACL</name>
<dbReference type="RefSeq" id="WP_301239010.1">
    <property type="nucleotide sequence ID" value="NZ_JANRHH010000037.1"/>
</dbReference>
<keyword evidence="1" id="KW-1133">Transmembrane helix</keyword>
<keyword evidence="1" id="KW-0812">Transmembrane</keyword>
<gene>
    <name evidence="2" type="ORF">NWF35_10570</name>
</gene>
<dbReference type="Proteomes" id="UP001174196">
    <property type="component" value="Unassembled WGS sequence"/>
</dbReference>
<evidence type="ECO:0000313" key="2">
    <source>
        <dbReference type="EMBL" id="MDN4594335.1"/>
    </source>
</evidence>
<dbReference type="EMBL" id="JANRHH010000037">
    <property type="protein sequence ID" value="MDN4594335.1"/>
    <property type="molecule type" value="Genomic_DNA"/>
</dbReference>
<comment type="caution">
    <text evidence="2">The sequence shown here is derived from an EMBL/GenBank/DDBJ whole genome shotgun (WGS) entry which is preliminary data.</text>
</comment>
<reference evidence="2" key="1">
    <citation type="submission" date="2022-08" db="EMBL/GenBank/DDBJ databases">
        <title>Polycladomyces zharkentsis sp. nov., a novel thermophilic CMC and starch-degrading bacterium isolated from a geothermal spring in Kazakhstan.</title>
        <authorList>
            <person name="Mashzhan A."/>
            <person name="Kistaubaeva A."/>
            <person name="Javier-Lopez R."/>
            <person name="Birkeland N.-K."/>
        </authorList>
    </citation>
    <scope>NUCLEOTIDE SEQUENCE</scope>
    <source>
        <strain evidence="2">KSR 13</strain>
    </source>
</reference>
<evidence type="ECO:0000256" key="1">
    <source>
        <dbReference type="SAM" id="Phobius"/>
    </source>
</evidence>
<proteinExistence type="predicted"/>